<evidence type="ECO:0000256" key="1">
    <source>
        <dbReference type="ARBA" id="ARBA00008421"/>
    </source>
</evidence>
<evidence type="ECO:0000313" key="6">
    <source>
        <dbReference type="Proteomes" id="UP000298061"/>
    </source>
</evidence>
<name>A0A4Y9ZJ61_9AGAM</name>
<gene>
    <name evidence="5" type="ORF">EWM64_g10090</name>
</gene>
<feature type="region of interest" description="Disordered" evidence="3">
    <location>
        <begin position="95"/>
        <end position="123"/>
    </location>
</feature>
<dbReference type="GO" id="GO:0003700">
    <property type="term" value="F:DNA-binding transcription factor activity"/>
    <property type="evidence" value="ECO:0007669"/>
    <property type="project" value="InterPro"/>
</dbReference>
<proteinExistence type="inferred from homology"/>
<dbReference type="SMART" id="SM00426">
    <property type="entry name" value="TEA"/>
    <property type="match status" value="1"/>
</dbReference>
<dbReference type="EMBL" id="SFCI01002427">
    <property type="protein sequence ID" value="TFY73923.1"/>
    <property type="molecule type" value="Genomic_DNA"/>
</dbReference>
<dbReference type="STRING" id="135208.A0A4Y9ZJ61"/>
<comment type="similarity">
    <text evidence="1">Belongs to the TEC1 family.</text>
</comment>
<keyword evidence="6" id="KW-1185">Reference proteome</keyword>
<accession>A0A4Y9ZJ61</accession>
<reference evidence="5 6" key="1">
    <citation type="submission" date="2019-02" db="EMBL/GenBank/DDBJ databases">
        <title>Genome sequencing of the rare red list fungi Hericium alpestre (H. flagellum).</title>
        <authorList>
            <person name="Buettner E."/>
            <person name="Kellner H."/>
        </authorList>
    </citation>
    <scope>NUCLEOTIDE SEQUENCE [LARGE SCALE GENOMIC DNA]</scope>
    <source>
        <strain evidence="5 6">DSM 108284</strain>
    </source>
</reference>
<dbReference type="OrthoDB" id="10006572at2759"/>
<evidence type="ECO:0000256" key="3">
    <source>
        <dbReference type="SAM" id="MobiDB-lite"/>
    </source>
</evidence>
<dbReference type="InterPro" id="IPR000818">
    <property type="entry name" value="TEA/ATTS_dom"/>
</dbReference>
<dbReference type="PROSITE" id="PS51088">
    <property type="entry name" value="TEA_2"/>
    <property type="match status" value="1"/>
</dbReference>
<feature type="DNA-binding region" description="TEA" evidence="2">
    <location>
        <begin position="3"/>
        <end position="75"/>
    </location>
</feature>
<feature type="domain" description="TEA" evidence="4">
    <location>
        <begin position="3"/>
        <end position="75"/>
    </location>
</feature>
<evidence type="ECO:0000256" key="2">
    <source>
        <dbReference type="PROSITE-ProRule" id="PRU00505"/>
    </source>
</evidence>
<dbReference type="Proteomes" id="UP000298061">
    <property type="component" value="Unassembled WGS sequence"/>
</dbReference>
<evidence type="ECO:0000259" key="4">
    <source>
        <dbReference type="PROSITE" id="PS51088"/>
    </source>
</evidence>
<organism evidence="5 6">
    <name type="scientific">Hericium alpestre</name>
    <dbReference type="NCBI Taxonomy" id="135208"/>
    <lineage>
        <taxon>Eukaryota</taxon>
        <taxon>Fungi</taxon>
        <taxon>Dikarya</taxon>
        <taxon>Basidiomycota</taxon>
        <taxon>Agaricomycotina</taxon>
        <taxon>Agaricomycetes</taxon>
        <taxon>Russulales</taxon>
        <taxon>Hericiaceae</taxon>
        <taxon>Hericium</taxon>
    </lineage>
</organism>
<sequence length="262" mass="28930">MLKDGTSEVWPESVEQIFVQGLREYWESPWATYSRGRSRWRNQFLVDYLRAAGIHRSKKQVASHIQVLRNMWKGEPEYQLVAGGEELLQDSGSLAPADMKQHSPESVSSDVPVKEEQSDPQMPLTLATPNTALELNQFYPRAHMPAHSPVERLPDPYLSPLPLQSNAHASVKAEAPPYLLPDVSHDAFAPAHHGRRPRRHVAKSGLAVADIDFFDQRGVACVVLFPRSACVCGADLTGGKIFVTSMCIGSGMGMAAVFVSEQ</sequence>
<comment type="caution">
    <text evidence="5">The sequence shown here is derived from an EMBL/GenBank/DDBJ whole genome shotgun (WGS) entry which is preliminary data.</text>
</comment>
<protein>
    <recommendedName>
        <fullName evidence="4">TEA domain-containing protein</fullName>
    </recommendedName>
</protein>
<dbReference type="AlphaFoldDB" id="A0A4Y9ZJ61"/>
<dbReference type="Pfam" id="PF01285">
    <property type="entry name" value="TEA"/>
    <property type="match status" value="1"/>
</dbReference>
<dbReference type="InterPro" id="IPR038096">
    <property type="entry name" value="TEA/ATTS_sf"/>
</dbReference>
<evidence type="ECO:0000313" key="5">
    <source>
        <dbReference type="EMBL" id="TFY73923.1"/>
    </source>
</evidence>
<dbReference type="Gene3D" id="6.10.20.40">
    <property type="entry name" value="TEA/ATTS domain"/>
    <property type="match status" value="1"/>
</dbReference>